<dbReference type="NCBIfam" id="TIGR01907">
    <property type="entry name" value="casE_Cse3"/>
    <property type="match status" value="1"/>
</dbReference>
<gene>
    <name evidence="1" type="ORF">LCGC14_0492990</name>
</gene>
<dbReference type="EMBL" id="LAZR01000560">
    <property type="protein sequence ID" value="KKN64296.1"/>
    <property type="molecule type" value="Genomic_DNA"/>
</dbReference>
<evidence type="ECO:0008006" key="2">
    <source>
        <dbReference type="Google" id="ProtNLM"/>
    </source>
</evidence>
<accession>A0A0F9UT12</accession>
<sequence>MYLSKLVLNHNSYRAQRELGNPYQLHRTIMNAFPDNLKELKRDGRVLFRIEKNSTQSYPYVLVQSTLCPDWNPILNNEYLMKNPLFKQFNYPQFITGNKYKFRLFANPTKKVESKRVGMYNEEKQYEWLKKKAEQSGFNIIHVSITRKEEIIAKVKKNSTKMTLYGVQFDGVLQVFHVERFENALKNGIGSGKAFGFGLLSISKL</sequence>
<dbReference type="SMART" id="SM01101">
    <property type="entry name" value="CRISPR_assoc"/>
    <property type="match status" value="1"/>
</dbReference>
<organism evidence="1">
    <name type="scientific">marine sediment metagenome</name>
    <dbReference type="NCBI Taxonomy" id="412755"/>
    <lineage>
        <taxon>unclassified sequences</taxon>
        <taxon>metagenomes</taxon>
        <taxon>ecological metagenomes</taxon>
    </lineage>
</organism>
<protein>
    <recommendedName>
        <fullName evidence="2">Type I-E CRISPR-associated protein Cas6/Cse3/CasE</fullName>
    </recommendedName>
</protein>
<dbReference type="Pfam" id="PF08798">
    <property type="entry name" value="CRISPR_assoc"/>
    <property type="match status" value="1"/>
</dbReference>
<dbReference type="Gene3D" id="3.30.70.1200">
    <property type="entry name" value="Crispr-associated protein, domain 1"/>
    <property type="match status" value="1"/>
</dbReference>
<dbReference type="SUPFAM" id="SSF117987">
    <property type="entry name" value="CRISPR-associated protein"/>
    <property type="match status" value="2"/>
</dbReference>
<comment type="caution">
    <text evidence="1">The sequence shown here is derived from an EMBL/GenBank/DDBJ whole genome shotgun (WGS) entry which is preliminary data.</text>
</comment>
<evidence type="ECO:0000313" key="1">
    <source>
        <dbReference type="EMBL" id="KKN64296.1"/>
    </source>
</evidence>
<proteinExistence type="predicted"/>
<dbReference type="CDD" id="cd09727">
    <property type="entry name" value="Cas6_I-E"/>
    <property type="match status" value="1"/>
</dbReference>
<name>A0A0F9UT12_9ZZZZ</name>
<dbReference type="InterPro" id="IPR010179">
    <property type="entry name" value="CRISPR-assoc_prot_Cse3"/>
</dbReference>
<reference evidence="1" key="1">
    <citation type="journal article" date="2015" name="Nature">
        <title>Complex archaea that bridge the gap between prokaryotes and eukaryotes.</title>
        <authorList>
            <person name="Spang A."/>
            <person name="Saw J.H."/>
            <person name="Jorgensen S.L."/>
            <person name="Zaremba-Niedzwiedzka K."/>
            <person name="Martijn J."/>
            <person name="Lind A.E."/>
            <person name="van Eijk R."/>
            <person name="Schleper C."/>
            <person name="Guy L."/>
            <person name="Ettema T.J."/>
        </authorList>
    </citation>
    <scope>NUCLEOTIDE SEQUENCE</scope>
</reference>
<dbReference type="Gene3D" id="3.30.70.1210">
    <property type="entry name" value="Crispr-associated protein, domain 2"/>
    <property type="match status" value="1"/>
</dbReference>
<dbReference type="AlphaFoldDB" id="A0A0F9UT12"/>